<proteinExistence type="predicted"/>
<protein>
    <submittedName>
        <fullName evidence="3">5'-3' DNA helicase ZGRF1-like N-terminal domain-containing protein</fullName>
    </submittedName>
</protein>
<organism evidence="3 4">
    <name type="scientific">Madurella fahalii</name>
    <dbReference type="NCBI Taxonomy" id="1157608"/>
    <lineage>
        <taxon>Eukaryota</taxon>
        <taxon>Fungi</taxon>
        <taxon>Dikarya</taxon>
        <taxon>Ascomycota</taxon>
        <taxon>Pezizomycotina</taxon>
        <taxon>Sordariomycetes</taxon>
        <taxon>Sordariomycetidae</taxon>
        <taxon>Sordariales</taxon>
        <taxon>Sordariales incertae sedis</taxon>
        <taxon>Madurella</taxon>
    </lineage>
</organism>
<dbReference type="Proteomes" id="UP001628179">
    <property type="component" value="Unassembled WGS sequence"/>
</dbReference>
<dbReference type="EMBL" id="BAAFSV010000001">
    <property type="protein sequence ID" value="GAB1312386.1"/>
    <property type="molecule type" value="Genomic_DNA"/>
</dbReference>
<keyword evidence="4" id="KW-1185">Reference proteome</keyword>
<dbReference type="Pfam" id="PF10382">
    <property type="entry name" value="ZGRF1-like_N"/>
    <property type="match status" value="1"/>
</dbReference>
<dbReference type="GeneID" id="98173341"/>
<comment type="caution">
    <text evidence="3">The sequence shown here is derived from an EMBL/GenBank/DDBJ whole genome shotgun (WGS) entry which is preliminary data.</text>
</comment>
<dbReference type="InterPro" id="IPR052800">
    <property type="entry name" value="DNA_Repair_Helicase_ZGRF1"/>
</dbReference>
<dbReference type="RefSeq" id="XP_070914119.1">
    <property type="nucleotide sequence ID" value="XM_071058018.1"/>
</dbReference>
<evidence type="ECO:0000313" key="4">
    <source>
        <dbReference type="Proteomes" id="UP001628179"/>
    </source>
</evidence>
<reference evidence="3 4" key="1">
    <citation type="submission" date="2024-09" db="EMBL/GenBank/DDBJ databases">
        <title>Itraconazole resistance in Madurella fahalii resulting from another homologue of gene encoding cytochrome P450 14-alpha sterol demethylase (CYP51).</title>
        <authorList>
            <person name="Yoshioka I."/>
            <person name="Fahal A.H."/>
            <person name="Kaneko S."/>
            <person name="Yaguchi T."/>
        </authorList>
    </citation>
    <scope>NUCLEOTIDE SEQUENCE [LARGE SCALE GENOMIC DNA]</scope>
    <source>
        <strain evidence="3 4">IFM 68171</strain>
    </source>
</reference>
<gene>
    <name evidence="3" type="ORF">MFIFM68171_02596</name>
</gene>
<evidence type="ECO:0000313" key="3">
    <source>
        <dbReference type="EMBL" id="GAB1312386.1"/>
    </source>
</evidence>
<evidence type="ECO:0000256" key="1">
    <source>
        <dbReference type="SAM" id="MobiDB-lite"/>
    </source>
</evidence>
<feature type="compositionally biased region" description="Low complexity" evidence="1">
    <location>
        <begin position="7"/>
        <end position="20"/>
    </location>
</feature>
<name>A0ABQ0G3S6_9PEZI</name>
<dbReference type="PANTHER" id="PTHR28535">
    <property type="entry name" value="ZINC FINGER GRF-TYPE CONTAINING 1"/>
    <property type="match status" value="1"/>
</dbReference>
<feature type="region of interest" description="Disordered" evidence="1">
    <location>
        <begin position="228"/>
        <end position="290"/>
    </location>
</feature>
<evidence type="ECO:0000259" key="2">
    <source>
        <dbReference type="Pfam" id="PF10382"/>
    </source>
</evidence>
<accession>A0ABQ0G3S6</accession>
<feature type="region of interest" description="Disordered" evidence="1">
    <location>
        <begin position="157"/>
        <end position="213"/>
    </location>
</feature>
<dbReference type="InterPro" id="IPR018838">
    <property type="entry name" value="ZGRF1-like_N"/>
</dbReference>
<sequence>MPSTPIPGTAVSAASGPSSGGHNAPVLEFLCLFTYDLRRKQKRWQDGRLKYHTFNKRVMVYDDRGNFVGDMHWRREWEFDEGEEVELERGGIIVQVAECVGRQNQDLSELLDKRVKERAQRQARVATRSPFSVLPARTPLSAPVVQDHFQTRHRPLNQLLGTPTGHHGRAAVPTESPFELRQKASEAPGARPDSRPAKRRKHDTTPPSKMGYAQSLFGAPLTLSAVPVSSAPPRRLTPASRTASEIPGPREGAISDAELRSEDTGLCAHRGPLTKSSGDDLIRPPSKPRAVTERYAVRGEHSGYRGSC</sequence>
<feature type="domain" description="5'-3' DNA helicase ZGRF1-like N-terminal" evidence="2">
    <location>
        <begin position="26"/>
        <end position="107"/>
    </location>
</feature>
<dbReference type="PANTHER" id="PTHR28535:SF1">
    <property type="entry name" value="PROTEIN ZGRF1"/>
    <property type="match status" value="1"/>
</dbReference>
<feature type="region of interest" description="Disordered" evidence="1">
    <location>
        <begin position="1"/>
        <end position="20"/>
    </location>
</feature>